<feature type="transmembrane region" description="Helical" evidence="7">
    <location>
        <begin position="128"/>
        <end position="158"/>
    </location>
</feature>
<keyword evidence="5 7" id="KW-1133">Transmembrane helix</keyword>
<dbReference type="Pfam" id="PF02683">
    <property type="entry name" value="DsbD_TM"/>
    <property type="match status" value="1"/>
</dbReference>
<keyword evidence="4" id="KW-0201">Cytochrome c-type biogenesis</keyword>
<feature type="domain" description="Cytochrome C biogenesis protein transmembrane" evidence="8">
    <location>
        <begin position="8"/>
        <end position="223"/>
    </location>
</feature>
<dbReference type="PANTHER" id="PTHR31272:SF4">
    <property type="entry name" value="CYTOCHROME C-TYPE BIOGENESIS PROTEIN HI_1454-RELATED"/>
    <property type="match status" value="1"/>
</dbReference>
<evidence type="ECO:0000256" key="2">
    <source>
        <dbReference type="ARBA" id="ARBA00006143"/>
    </source>
</evidence>
<keyword evidence="6 7" id="KW-0472">Membrane</keyword>
<dbReference type="InterPro" id="IPR051790">
    <property type="entry name" value="Cytochrome_c-biogenesis_DsbD"/>
</dbReference>
<organism evidence="9 10">
    <name type="scientific">Cohaesibacter marisflavi</name>
    <dbReference type="NCBI Taxonomy" id="655353"/>
    <lineage>
        <taxon>Bacteria</taxon>
        <taxon>Pseudomonadati</taxon>
        <taxon>Pseudomonadota</taxon>
        <taxon>Alphaproteobacteria</taxon>
        <taxon>Hyphomicrobiales</taxon>
        <taxon>Cohaesibacteraceae</taxon>
    </lineage>
</organism>
<evidence type="ECO:0000256" key="1">
    <source>
        <dbReference type="ARBA" id="ARBA00004141"/>
    </source>
</evidence>
<accession>A0A1I5I886</accession>
<evidence type="ECO:0000256" key="6">
    <source>
        <dbReference type="ARBA" id="ARBA00023136"/>
    </source>
</evidence>
<name>A0A1I5I886_9HYPH</name>
<dbReference type="EMBL" id="FOVR01000008">
    <property type="protein sequence ID" value="SFO56824.1"/>
    <property type="molecule type" value="Genomic_DNA"/>
</dbReference>
<evidence type="ECO:0000313" key="10">
    <source>
        <dbReference type="Proteomes" id="UP000199236"/>
    </source>
</evidence>
<comment type="subcellular location">
    <subcellularLocation>
        <location evidence="1">Membrane</location>
        <topology evidence="1">Multi-pass membrane protein</topology>
    </subcellularLocation>
</comment>
<dbReference type="AlphaFoldDB" id="A0A1I5I886"/>
<comment type="similarity">
    <text evidence="2">Belongs to the DsbD family.</text>
</comment>
<feature type="transmembrane region" description="Helical" evidence="7">
    <location>
        <begin position="6"/>
        <end position="34"/>
    </location>
</feature>
<keyword evidence="3 7" id="KW-0812">Transmembrane</keyword>
<dbReference type="RefSeq" id="WP_090073691.1">
    <property type="nucleotide sequence ID" value="NZ_FOVR01000008.1"/>
</dbReference>
<evidence type="ECO:0000313" key="9">
    <source>
        <dbReference type="EMBL" id="SFO56824.1"/>
    </source>
</evidence>
<sequence>MNFDVSITGAILAGFISFISPCVLPLVPPYLCYIAGVSMDEFTGNENKQRAATRIFISALAFVLGFTTIFVLLGAGASVIGQYLKLYSGFFSYVAGAIIIIMGLHFLGVFRIAFLYREARVNVQKKPAGIIGAYLIGLAFAFGWTPCIGPVLATILAIAGTEENVQRGMMLLTAYSLGLGVPFLLAALFAGQFMSTMQRFRKHMGTVEKVMGALLVLTGILFITGQVQNAAFWLQEMLPALNSIG</sequence>
<dbReference type="OrthoDB" id="9803065at2"/>
<feature type="transmembrane region" description="Helical" evidence="7">
    <location>
        <begin position="55"/>
        <end position="84"/>
    </location>
</feature>
<gene>
    <name evidence="9" type="ORF">SAMN04488056_108111</name>
</gene>
<feature type="transmembrane region" description="Helical" evidence="7">
    <location>
        <begin position="90"/>
        <end position="116"/>
    </location>
</feature>
<protein>
    <submittedName>
        <fullName evidence="9">Cytochrome c-type biogenesis protein</fullName>
    </submittedName>
</protein>
<dbReference type="Proteomes" id="UP000199236">
    <property type="component" value="Unassembled WGS sequence"/>
</dbReference>
<evidence type="ECO:0000256" key="3">
    <source>
        <dbReference type="ARBA" id="ARBA00022692"/>
    </source>
</evidence>
<feature type="transmembrane region" description="Helical" evidence="7">
    <location>
        <begin position="212"/>
        <end position="234"/>
    </location>
</feature>
<keyword evidence="10" id="KW-1185">Reference proteome</keyword>
<feature type="transmembrane region" description="Helical" evidence="7">
    <location>
        <begin position="170"/>
        <end position="191"/>
    </location>
</feature>
<dbReference type="InterPro" id="IPR003834">
    <property type="entry name" value="Cyt_c_assmbl_TM_dom"/>
</dbReference>
<dbReference type="PANTHER" id="PTHR31272">
    <property type="entry name" value="CYTOCHROME C-TYPE BIOGENESIS PROTEIN HI_1454-RELATED"/>
    <property type="match status" value="1"/>
</dbReference>
<reference evidence="9 10" key="1">
    <citation type="submission" date="2016-10" db="EMBL/GenBank/DDBJ databases">
        <authorList>
            <person name="de Groot N.N."/>
        </authorList>
    </citation>
    <scope>NUCLEOTIDE SEQUENCE [LARGE SCALE GENOMIC DNA]</scope>
    <source>
        <strain evidence="9 10">CGMCC 1.9157</strain>
    </source>
</reference>
<dbReference type="GO" id="GO:0017004">
    <property type="term" value="P:cytochrome complex assembly"/>
    <property type="evidence" value="ECO:0007669"/>
    <property type="project" value="UniProtKB-KW"/>
</dbReference>
<dbReference type="GO" id="GO:0016020">
    <property type="term" value="C:membrane"/>
    <property type="evidence" value="ECO:0007669"/>
    <property type="project" value="UniProtKB-SubCell"/>
</dbReference>
<evidence type="ECO:0000259" key="8">
    <source>
        <dbReference type="Pfam" id="PF02683"/>
    </source>
</evidence>
<evidence type="ECO:0000256" key="7">
    <source>
        <dbReference type="SAM" id="Phobius"/>
    </source>
</evidence>
<proteinExistence type="inferred from homology"/>
<evidence type="ECO:0000256" key="5">
    <source>
        <dbReference type="ARBA" id="ARBA00022989"/>
    </source>
</evidence>
<dbReference type="STRING" id="655353.SAMN04488056_108111"/>
<evidence type="ECO:0000256" key="4">
    <source>
        <dbReference type="ARBA" id="ARBA00022748"/>
    </source>
</evidence>